<accession>A0A177NLA7</accession>
<evidence type="ECO:0000313" key="2">
    <source>
        <dbReference type="Proteomes" id="UP000078476"/>
    </source>
</evidence>
<sequence length="799" mass="91211">MEIVKPLIFVVFLIITGCASVVYKTTDFESLYGPSAPKPRQLTPDEAQLALRQHKVSFTKDIKHILDSRCVVCHGCYDAPCQLKLGSIEGIDRGGSKQLVYDFARLEAADPTRLFIDATNTAAWRKKGFHPVLNERNQTGVANLDNSVLVKLIQLKRLNPQPITGKLDADYDLAFDHPLQCSTVDEFPKYQFEHPKWGMPYAMPGLSLKEEYKLLQWLQEGAKLEPSPPMSAQATAAIQKWEHYFNASSLKQKLVFRYIYEHLFIGHMHFKGQPEHEFYRWVRSKTPSGQAIEEINTVRPYDDPGAVFYYRLQPVIETIVDKNHFVYELSDEKMQRYDTLFFETDYEVTALPSYEALIAANPFSAFSQLPLISKYQFLLDDAQYFVSGFIKGPVCRGESATSSIRDHFWVVFSQPGMIDQHKVSAALAENNQILGLPGEESDEISLFGFSKFDKYGEEYLVRKNAFYEQVLPKGQGFGLQNIWDGGGDNQNAALTIFRHFDSATVSKGFIGDTPLTGWVIDYPIFERLHYLLVAGFNVFGTAGHQLATRTYMDIVRQDAEDNFLRFMPISQRQAIYNSWYLGLDGLLTDKPLFNITHETQVKFKTTDYKEEFFEQIRQKLGKAAGISDSINHCEQASCTRKGVSSTQQSVDSQMRDLAKLKGLELKALPEMSLLRIKTNDAQGDLVYTLLVNKAYSNISRLIFQNSLRQPENDTLTVVPGFVGSYPNFFFNVEKNQLGEFVSLVRNATSEAELEQLYSQYGIRRTNPDIWQHADWFNQQHPLYRGLEAGLFDLNRYENL</sequence>
<dbReference type="AlphaFoldDB" id="A0A177NLA7"/>
<protein>
    <submittedName>
        <fullName evidence="1">Isomerase</fullName>
    </submittedName>
</protein>
<organism evidence="1 2">
    <name type="scientific">Methylomonas lenta</name>
    <dbReference type="NCBI Taxonomy" id="980561"/>
    <lineage>
        <taxon>Bacteria</taxon>
        <taxon>Pseudomonadati</taxon>
        <taxon>Pseudomonadota</taxon>
        <taxon>Gammaproteobacteria</taxon>
        <taxon>Methylococcales</taxon>
        <taxon>Methylococcaceae</taxon>
        <taxon>Methylomonas</taxon>
    </lineage>
</organism>
<dbReference type="GO" id="GO:0016853">
    <property type="term" value="F:isomerase activity"/>
    <property type="evidence" value="ECO:0007669"/>
    <property type="project" value="UniProtKB-KW"/>
</dbReference>
<comment type="caution">
    <text evidence="1">The sequence shown here is derived from an EMBL/GenBank/DDBJ whole genome shotgun (WGS) entry which is preliminary data.</text>
</comment>
<dbReference type="Pfam" id="PF06934">
    <property type="entry name" value="CTI"/>
    <property type="match status" value="1"/>
</dbReference>
<evidence type="ECO:0000313" key="1">
    <source>
        <dbReference type="EMBL" id="OAI18632.1"/>
    </source>
</evidence>
<proteinExistence type="predicted"/>
<dbReference type="Proteomes" id="UP000078476">
    <property type="component" value="Unassembled WGS sequence"/>
</dbReference>
<name>A0A177NLA7_9GAMM</name>
<dbReference type="InterPro" id="IPR010706">
    <property type="entry name" value="Fatty_acid_cis-trans_isomerase"/>
</dbReference>
<dbReference type="PROSITE" id="PS51257">
    <property type="entry name" value="PROKAR_LIPOPROTEIN"/>
    <property type="match status" value="1"/>
</dbReference>
<gene>
    <name evidence="1" type="ORF">A1359_04550</name>
</gene>
<reference evidence="1 2" key="1">
    <citation type="submission" date="2016-03" db="EMBL/GenBank/DDBJ databases">
        <authorList>
            <person name="Ploux O."/>
        </authorList>
    </citation>
    <scope>NUCLEOTIDE SEQUENCE [LARGE SCALE GENOMIC DNA]</scope>
    <source>
        <strain evidence="1 2">R-45370</strain>
    </source>
</reference>
<dbReference type="STRING" id="980561.A1359_04550"/>
<keyword evidence="2" id="KW-1185">Reference proteome</keyword>
<keyword evidence="1" id="KW-0413">Isomerase</keyword>
<dbReference type="EMBL" id="LUUI01000077">
    <property type="protein sequence ID" value="OAI18632.1"/>
    <property type="molecule type" value="Genomic_DNA"/>
</dbReference>